<dbReference type="Proteomes" id="UP000282892">
    <property type="component" value="Chromosome"/>
</dbReference>
<gene>
    <name evidence="5" type="ORF">CHR53_17380</name>
</gene>
<dbReference type="GO" id="GO:0016787">
    <property type="term" value="F:hydrolase activity"/>
    <property type="evidence" value="ECO:0007669"/>
    <property type="project" value="UniProtKB-KW"/>
</dbReference>
<keyword evidence="6" id="KW-1185">Reference proteome</keyword>
<protein>
    <submittedName>
        <fullName evidence="5">NUDIX hydrolase</fullName>
    </submittedName>
</protein>
<dbReference type="InterPro" id="IPR011008">
    <property type="entry name" value="Dimeric_a/b-barrel"/>
</dbReference>
<evidence type="ECO:0000256" key="1">
    <source>
        <dbReference type="ARBA" id="ARBA00001946"/>
    </source>
</evidence>
<comment type="cofactor">
    <cofactor evidence="1">
        <name>Mg(2+)</name>
        <dbReference type="ChEBI" id="CHEBI:18420"/>
    </cofactor>
</comment>
<proteinExistence type="inferred from homology"/>
<dbReference type="OrthoDB" id="9816289at2"/>
<comment type="similarity">
    <text evidence="3">Belongs to the Nudix hydrolase family.</text>
</comment>
<dbReference type="SUPFAM" id="SSF55811">
    <property type="entry name" value="Nudix"/>
    <property type="match status" value="1"/>
</dbReference>
<dbReference type="InterPro" id="IPR015797">
    <property type="entry name" value="NUDIX_hydrolase-like_dom_sf"/>
</dbReference>
<keyword evidence="2 3" id="KW-0378">Hydrolase</keyword>
<dbReference type="STRING" id="1193713.GCA_001636315_00308"/>
<dbReference type="CDD" id="cd02883">
    <property type="entry name" value="NUDIX_Hydrolase"/>
    <property type="match status" value="1"/>
</dbReference>
<evidence type="ECO:0000313" key="5">
    <source>
        <dbReference type="EMBL" id="AZU62889.1"/>
    </source>
</evidence>
<evidence type="ECO:0000259" key="4">
    <source>
        <dbReference type="PROSITE" id="PS51462"/>
    </source>
</evidence>
<dbReference type="PANTHER" id="PTHR43046:SF2">
    <property type="entry name" value="8-OXO-DGTP DIPHOSPHATASE-RELATED"/>
    <property type="match status" value="1"/>
</dbReference>
<accession>A0A3Q9QV10</accession>
<dbReference type="InterPro" id="IPR020084">
    <property type="entry name" value="NUDIX_hydrolase_CS"/>
</dbReference>
<evidence type="ECO:0000313" key="6">
    <source>
        <dbReference type="Proteomes" id="UP000282892"/>
    </source>
</evidence>
<reference evidence="5 6" key="1">
    <citation type="submission" date="2017-07" db="EMBL/GenBank/DDBJ databases">
        <title>The complete genome sequence of Bacillus mesonae strain H20-5, an efficient strain improving plant abiotic stress resistance.</title>
        <authorList>
            <person name="Kim S.Y."/>
            <person name="Song H."/>
            <person name="Sang M.K."/>
            <person name="Weon H.-Y."/>
            <person name="Song J."/>
        </authorList>
    </citation>
    <scope>NUCLEOTIDE SEQUENCE [LARGE SCALE GENOMIC DNA]</scope>
    <source>
        <strain evidence="5 6">H20-5</strain>
    </source>
</reference>
<dbReference type="KEGG" id="nmk:CHR53_17380"/>
<dbReference type="InterPro" id="IPR000086">
    <property type="entry name" value="NUDIX_hydrolase_dom"/>
</dbReference>
<feature type="domain" description="Nudix hydrolase" evidence="4">
    <location>
        <begin position="106"/>
        <end position="227"/>
    </location>
</feature>
<sequence>MIYLREEYRMNPAKIKEFNQLFHDYVLPLKIKSGARLIGSWVTDDNNEITVIWEYPNREEYIKIEQRVKKDKMYQQLQIQPQKSGSLYSEYRKSFLTSNCSYTIPKQIVTVSGYITNEAKETLLVKTQWRSDTWELPGGGVDEGETLDQALIREILEETGIRVKLFGVSGVYSNGNTVTIVFLGKAAGGELTTSVETTEVSFVKINETNLSQYIKRGKFIPRVKDAMKGYCVPYEAFKVRPYQLLERFKGNEE</sequence>
<dbReference type="Pfam" id="PF00293">
    <property type="entry name" value="NUDIX"/>
    <property type="match status" value="1"/>
</dbReference>
<dbReference type="PANTHER" id="PTHR43046">
    <property type="entry name" value="GDP-MANNOSE MANNOSYL HYDROLASE"/>
    <property type="match status" value="1"/>
</dbReference>
<dbReference type="Gene3D" id="3.30.70.100">
    <property type="match status" value="1"/>
</dbReference>
<dbReference type="InterPro" id="IPR012577">
    <property type="entry name" value="NIPSNAP"/>
</dbReference>
<dbReference type="SUPFAM" id="SSF54909">
    <property type="entry name" value="Dimeric alpha+beta barrel"/>
    <property type="match status" value="1"/>
</dbReference>
<dbReference type="RefSeq" id="WP_127487709.1">
    <property type="nucleotide sequence ID" value="NZ_CP022572.1"/>
</dbReference>
<dbReference type="PRINTS" id="PR00502">
    <property type="entry name" value="NUDIXFAMILY"/>
</dbReference>
<dbReference type="PROSITE" id="PS51462">
    <property type="entry name" value="NUDIX"/>
    <property type="match status" value="1"/>
</dbReference>
<dbReference type="AlphaFoldDB" id="A0A3Q9QV10"/>
<name>A0A3Q9QV10_9BACI</name>
<dbReference type="EMBL" id="CP022572">
    <property type="protein sequence ID" value="AZU62889.1"/>
    <property type="molecule type" value="Genomic_DNA"/>
</dbReference>
<dbReference type="Gene3D" id="3.90.79.10">
    <property type="entry name" value="Nucleoside Triphosphate Pyrophosphohydrolase"/>
    <property type="match status" value="1"/>
</dbReference>
<dbReference type="InterPro" id="IPR020476">
    <property type="entry name" value="Nudix_hydrolase"/>
</dbReference>
<dbReference type="Pfam" id="PF07978">
    <property type="entry name" value="NIPSNAP"/>
    <property type="match status" value="1"/>
</dbReference>
<dbReference type="PROSITE" id="PS00893">
    <property type="entry name" value="NUDIX_BOX"/>
    <property type="match status" value="1"/>
</dbReference>
<organism evidence="5 6">
    <name type="scientific">Neobacillus mesonae</name>
    <dbReference type="NCBI Taxonomy" id="1193713"/>
    <lineage>
        <taxon>Bacteria</taxon>
        <taxon>Bacillati</taxon>
        <taxon>Bacillota</taxon>
        <taxon>Bacilli</taxon>
        <taxon>Bacillales</taxon>
        <taxon>Bacillaceae</taxon>
        <taxon>Neobacillus</taxon>
    </lineage>
</organism>
<evidence type="ECO:0000256" key="2">
    <source>
        <dbReference type="ARBA" id="ARBA00022801"/>
    </source>
</evidence>
<evidence type="ECO:0000256" key="3">
    <source>
        <dbReference type="RuleBase" id="RU003476"/>
    </source>
</evidence>